<dbReference type="AlphaFoldDB" id="A0A9P6PTR1"/>
<dbReference type="Pfam" id="PF07707">
    <property type="entry name" value="BACK"/>
    <property type="match status" value="1"/>
</dbReference>
<dbReference type="Gene3D" id="3.30.710.10">
    <property type="entry name" value="Potassium Channel Kv1.1, Chain A"/>
    <property type="match status" value="1"/>
</dbReference>
<dbReference type="SMART" id="SM00225">
    <property type="entry name" value="BTB"/>
    <property type="match status" value="1"/>
</dbReference>
<dbReference type="PANTHER" id="PTHR24410">
    <property type="entry name" value="HL07962P-RELATED"/>
    <property type="match status" value="1"/>
</dbReference>
<dbReference type="InterPro" id="IPR011333">
    <property type="entry name" value="SKP1/BTB/POZ_sf"/>
</dbReference>
<keyword evidence="5" id="KW-1185">Reference proteome</keyword>
<dbReference type="Proteomes" id="UP000807716">
    <property type="component" value="Unassembled WGS sequence"/>
</dbReference>
<dbReference type="InterPro" id="IPR006571">
    <property type="entry name" value="TLDc_dom"/>
</dbReference>
<dbReference type="PANTHER" id="PTHR24410:SF23">
    <property type="entry name" value="BTB DOMAIN-CONTAINING PROTEIN-RELATED"/>
    <property type="match status" value="1"/>
</dbReference>
<dbReference type="Pfam" id="PF00651">
    <property type="entry name" value="BTB"/>
    <property type="match status" value="1"/>
</dbReference>
<reference evidence="4" key="1">
    <citation type="journal article" date="2020" name="Fungal Divers.">
        <title>Resolving the Mortierellaceae phylogeny through synthesis of multi-gene phylogenetics and phylogenomics.</title>
        <authorList>
            <person name="Vandepol N."/>
            <person name="Liber J."/>
            <person name="Desiro A."/>
            <person name="Na H."/>
            <person name="Kennedy M."/>
            <person name="Barry K."/>
            <person name="Grigoriev I.V."/>
            <person name="Miller A.N."/>
            <person name="O'Donnell K."/>
            <person name="Stajich J.E."/>
            <person name="Bonito G."/>
        </authorList>
    </citation>
    <scope>NUCLEOTIDE SEQUENCE</scope>
    <source>
        <strain evidence="4">BC1065</strain>
    </source>
</reference>
<dbReference type="InterPro" id="IPR051481">
    <property type="entry name" value="BTB-POZ/Galectin-3-binding"/>
</dbReference>
<dbReference type="Pfam" id="PF07534">
    <property type="entry name" value="TLD"/>
    <property type="match status" value="1"/>
</dbReference>
<gene>
    <name evidence="4" type="ORF">DFQ27_008481</name>
</gene>
<dbReference type="EMBL" id="JAAAJB010000711">
    <property type="protein sequence ID" value="KAG0251859.1"/>
    <property type="molecule type" value="Genomic_DNA"/>
</dbReference>
<proteinExistence type="predicted"/>
<sequence>MRISSPDLLQIDLGHLVNNKSRHDIKILVGKDKAVRYGHSQILAARCPYFDAALQPHWKESSDGVFVKPNIEPEVFDILLRYLYTGEMTASPALIPSLIDASLELQLTQLAMDCDAIARKEVNAETVFPLMSVAYRHSLDKLWSTVAEYFDINAECLLQRDEVLALESDVLVEALSRDSLVANELTVWKVIVRYAYSQNGMDHKDCPLLRFPAWPSRMKVKVLEDETGRQVATNDDLNLSSDDDTSSTDEDAEKSVQKTTRTRTSTVYLRREQYRSLCATVQALFPTIRFASMKATDFVRCVEGTRLIPIKFCRRVYRLYSMPLNFPNDFAPPRCNASTLLPLDPWLELMEKTSTFRRCHRAKHEGDHSKLKMLYLASAHGFSAKAFHERCDNQGPTLTIASTDKSVFIGGLNGMSWASDCSWRSTEMSFIFQFKVENMASVSFIILRYQDLETFNNPNHGPMFGRKYELYISGVS</sequence>
<dbReference type="InterPro" id="IPR000210">
    <property type="entry name" value="BTB/POZ_dom"/>
</dbReference>
<feature type="compositionally biased region" description="Acidic residues" evidence="1">
    <location>
        <begin position="241"/>
        <end position="252"/>
    </location>
</feature>
<dbReference type="PROSITE" id="PS51886">
    <property type="entry name" value="TLDC"/>
    <property type="match status" value="1"/>
</dbReference>
<feature type="domain" description="TLDc" evidence="3">
    <location>
        <begin position="348"/>
        <end position="476"/>
    </location>
</feature>
<dbReference type="PROSITE" id="PS50097">
    <property type="entry name" value="BTB"/>
    <property type="match status" value="1"/>
</dbReference>
<evidence type="ECO:0008006" key="6">
    <source>
        <dbReference type="Google" id="ProtNLM"/>
    </source>
</evidence>
<dbReference type="Gene3D" id="1.25.40.420">
    <property type="match status" value="1"/>
</dbReference>
<evidence type="ECO:0000313" key="4">
    <source>
        <dbReference type="EMBL" id="KAG0251859.1"/>
    </source>
</evidence>
<evidence type="ECO:0000259" key="2">
    <source>
        <dbReference type="PROSITE" id="PS50097"/>
    </source>
</evidence>
<dbReference type="InterPro" id="IPR011705">
    <property type="entry name" value="BACK"/>
</dbReference>
<feature type="domain" description="BTB" evidence="2">
    <location>
        <begin position="23"/>
        <end position="92"/>
    </location>
</feature>
<evidence type="ECO:0000313" key="5">
    <source>
        <dbReference type="Proteomes" id="UP000807716"/>
    </source>
</evidence>
<comment type="caution">
    <text evidence="4">The sequence shown here is derived from an EMBL/GenBank/DDBJ whole genome shotgun (WGS) entry which is preliminary data.</text>
</comment>
<feature type="region of interest" description="Disordered" evidence="1">
    <location>
        <begin position="226"/>
        <end position="262"/>
    </location>
</feature>
<name>A0A9P6PTR1_9FUNG</name>
<evidence type="ECO:0000256" key="1">
    <source>
        <dbReference type="SAM" id="MobiDB-lite"/>
    </source>
</evidence>
<dbReference type="OrthoDB" id="6359816at2759"/>
<protein>
    <recommendedName>
        <fullName evidence="6">BTB domain-containing protein</fullName>
    </recommendedName>
</protein>
<accession>A0A9P6PTR1</accession>
<dbReference type="SUPFAM" id="SSF54695">
    <property type="entry name" value="POZ domain"/>
    <property type="match status" value="1"/>
</dbReference>
<organism evidence="4 5">
    <name type="scientific">Actinomortierella ambigua</name>
    <dbReference type="NCBI Taxonomy" id="1343610"/>
    <lineage>
        <taxon>Eukaryota</taxon>
        <taxon>Fungi</taxon>
        <taxon>Fungi incertae sedis</taxon>
        <taxon>Mucoromycota</taxon>
        <taxon>Mortierellomycotina</taxon>
        <taxon>Mortierellomycetes</taxon>
        <taxon>Mortierellales</taxon>
        <taxon>Mortierellaceae</taxon>
        <taxon>Actinomortierella</taxon>
    </lineage>
</organism>
<evidence type="ECO:0000259" key="3">
    <source>
        <dbReference type="PROSITE" id="PS51886"/>
    </source>
</evidence>